<dbReference type="EMBL" id="AZHO01000003">
    <property type="protein sequence ID" value="KMT61284.1"/>
    <property type="molecule type" value="Genomic_DNA"/>
</dbReference>
<dbReference type="InterPro" id="IPR003700">
    <property type="entry name" value="Pantoate_hydroxy_MeTrfase"/>
</dbReference>
<evidence type="ECO:0000256" key="4">
    <source>
        <dbReference type="ARBA" id="ARBA00022655"/>
    </source>
</evidence>
<evidence type="ECO:0000256" key="1">
    <source>
        <dbReference type="ARBA" id="ARBA00005033"/>
    </source>
</evidence>
<comment type="subunit">
    <text evidence="3 7">Homodecamer; pentamer of dimers.</text>
</comment>
<keyword evidence="4 7" id="KW-0566">Pantothenate biosynthesis</keyword>
<evidence type="ECO:0000313" key="13">
    <source>
        <dbReference type="Proteomes" id="UP000052258"/>
    </source>
</evidence>
<sequence>MMKKPIDFIAMKENQEKIVMVTAYDFPSAKNAEASGVDMILVGDSLGMTVLGYDSTVAVTTDDMIHHTKAVKRGAKDTFVVTDMPFMTYHGTVSETIDRARLLIQETGTDALKLEGADEVVEHIAALTHAGAPVVAHLGLTPQSIGLTGSYKVRAKSQQEAEKLLEDAKKVEEAGAIALVLEAIPKQLAEQVTKSLRIPTIGIGAGVHTDGQVLVYHDIIGYGIMRRAKFVKDYAEVDPIIERALTQFAKDVKSKEFPEDKHSYAMSEEELPGLYGGK</sequence>
<dbReference type="PANTHER" id="PTHR20881:SF0">
    <property type="entry name" value="3-METHYL-2-OXOBUTANOATE HYDROXYMETHYLTRANSFERASE"/>
    <property type="match status" value="1"/>
</dbReference>
<keyword evidence="7" id="KW-0963">Cytoplasm</keyword>
<evidence type="ECO:0000256" key="11">
    <source>
        <dbReference type="SAM" id="MobiDB-lite"/>
    </source>
</evidence>
<dbReference type="PIRSF" id="PIRSF000388">
    <property type="entry name" value="Pantoate_hydroxy_MeTrfase"/>
    <property type="match status" value="1"/>
</dbReference>
<keyword evidence="13" id="KW-1185">Reference proteome</keyword>
<keyword evidence="12" id="KW-0489">Methyltransferase</keyword>
<name>A0A0J8GJY6_9LIST</name>
<dbReference type="GO" id="GO:0003864">
    <property type="term" value="F:3-methyl-2-oxobutanoate hydroxymethyltransferase activity"/>
    <property type="evidence" value="ECO:0007669"/>
    <property type="project" value="UniProtKB-UniRule"/>
</dbReference>
<dbReference type="SUPFAM" id="SSF51621">
    <property type="entry name" value="Phosphoenolpyruvate/pyruvate domain"/>
    <property type="match status" value="1"/>
</dbReference>
<evidence type="ECO:0000256" key="8">
    <source>
        <dbReference type="PIRSR" id="PIRSR000388-1"/>
    </source>
</evidence>
<dbReference type="Gene3D" id="3.20.20.60">
    <property type="entry name" value="Phosphoenolpyruvate-binding domains"/>
    <property type="match status" value="1"/>
</dbReference>
<feature type="active site" description="Proton acceptor" evidence="7 8">
    <location>
        <position position="182"/>
    </location>
</feature>
<comment type="similarity">
    <text evidence="2 7">Belongs to the PanB family.</text>
</comment>
<evidence type="ECO:0000256" key="9">
    <source>
        <dbReference type="PIRSR" id="PIRSR000388-2"/>
    </source>
</evidence>
<dbReference type="GO" id="GO:0005737">
    <property type="term" value="C:cytoplasm"/>
    <property type="evidence" value="ECO:0007669"/>
    <property type="project" value="UniProtKB-SubCell"/>
</dbReference>
<keyword evidence="7 10" id="KW-0460">Magnesium</keyword>
<evidence type="ECO:0000256" key="7">
    <source>
        <dbReference type="HAMAP-Rule" id="MF_00156"/>
    </source>
</evidence>
<comment type="function">
    <text evidence="6 7">Catalyzes the reversible reaction in which hydroxymethyl group from 5,10-methylenetetrahydrofolate is transferred onto alpha-ketoisovalerate to form ketopantoate.</text>
</comment>
<dbReference type="CDD" id="cd06557">
    <property type="entry name" value="KPHMT-like"/>
    <property type="match status" value="1"/>
</dbReference>
<comment type="caution">
    <text evidence="12">The sequence shown here is derived from an EMBL/GenBank/DDBJ whole genome shotgun (WGS) entry which is preliminary data.</text>
</comment>
<protein>
    <recommendedName>
        <fullName evidence="7">3-methyl-2-oxobutanoate hydroxymethyltransferase</fullName>
        <ecNumber evidence="7">2.1.2.11</ecNumber>
    </recommendedName>
    <alternativeName>
        <fullName evidence="7">Ketopantoate hydroxymethyltransferase</fullName>
        <shortName evidence="7">KPHMT</shortName>
    </alternativeName>
</protein>
<feature type="region of interest" description="Disordered" evidence="11">
    <location>
        <begin position="257"/>
        <end position="278"/>
    </location>
</feature>
<comment type="pathway">
    <text evidence="1 7">Cofactor biosynthesis; (R)-pantothenate biosynthesis; (R)-pantoate from 3-methyl-2-oxobutanoate: step 1/2.</text>
</comment>
<dbReference type="EC" id="2.1.2.11" evidence="7"/>
<dbReference type="GO" id="GO:0015940">
    <property type="term" value="P:pantothenate biosynthetic process"/>
    <property type="evidence" value="ECO:0007669"/>
    <property type="project" value="UniProtKB-UniRule"/>
</dbReference>
<evidence type="ECO:0000313" key="12">
    <source>
        <dbReference type="EMBL" id="KMT61284.1"/>
    </source>
</evidence>
<dbReference type="UniPathway" id="UPA00028">
    <property type="reaction ID" value="UER00003"/>
</dbReference>
<accession>A0A0J8GJY6</accession>
<evidence type="ECO:0000256" key="6">
    <source>
        <dbReference type="ARBA" id="ARBA00056497"/>
    </source>
</evidence>
<dbReference type="AlphaFoldDB" id="A0A0J8GJY6"/>
<dbReference type="Pfam" id="PF02548">
    <property type="entry name" value="Pantoate_transf"/>
    <property type="match status" value="1"/>
</dbReference>
<evidence type="ECO:0000256" key="2">
    <source>
        <dbReference type="ARBA" id="ARBA00008676"/>
    </source>
</evidence>
<dbReference type="GO" id="GO:0032259">
    <property type="term" value="P:methylation"/>
    <property type="evidence" value="ECO:0007669"/>
    <property type="project" value="UniProtKB-KW"/>
</dbReference>
<dbReference type="FunFam" id="3.20.20.60:FF:000003">
    <property type="entry name" value="3-methyl-2-oxobutanoate hydroxymethyltransferase"/>
    <property type="match status" value="1"/>
</dbReference>
<feature type="binding site" evidence="7 9">
    <location>
        <position position="113"/>
    </location>
    <ligand>
        <name>3-methyl-2-oxobutanoate</name>
        <dbReference type="ChEBI" id="CHEBI:11851"/>
    </ligand>
</feature>
<keyword evidence="7 10" id="KW-0479">Metal-binding</keyword>
<dbReference type="GO" id="GO:0008168">
    <property type="term" value="F:methyltransferase activity"/>
    <property type="evidence" value="ECO:0007669"/>
    <property type="project" value="UniProtKB-KW"/>
</dbReference>
<gene>
    <name evidence="7" type="primary">panB</name>
    <name evidence="12" type="ORF">X560_0103</name>
</gene>
<proteinExistence type="inferred from homology"/>
<keyword evidence="5 7" id="KW-0808">Transferase</keyword>
<dbReference type="Proteomes" id="UP000052258">
    <property type="component" value="Unassembled WGS sequence"/>
</dbReference>
<dbReference type="PANTHER" id="PTHR20881">
    <property type="entry name" value="3-METHYL-2-OXOBUTANOATE HYDROXYMETHYLTRANSFERASE"/>
    <property type="match status" value="1"/>
</dbReference>
<comment type="subcellular location">
    <subcellularLocation>
        <location evidence="7">Cytoplasm</location>
    </subcellularLocation>
</comment>
<organism evidence="12 13">
    <name type="scientific">Listeria fleischmannii 1991</name>
    <dbReference type="NCBI Taxonomy" id="1430899"/>
    <lineage>
        <taxon>Bacteria</taxon>
        <taxon>Bacillati</taxon>
        <taxon>Bacillota</taxon>
        <taxon>Bacilli</taxon>
        <taxon>Bacillales</taxon>
        <taxon>Listeriaceae</taxon>
        <taxon>Listeria</taxon>
    </lineage>
</organism>
<dbReference type="InterPro" id="IPR015813">
    <property type="entry name" value="Pyrv/PenolPyrv_kinase-like_dom"/>
</dbReference>
<dbReference type="PATRIC" id="fig|1430899.3.peg.103"/>
<dbReference type="NCBIfam" id="TIGR00222">
    <property type="entry name" value="panB"/>
    <property type="match status" value="1"/>
</dbReference>
<feature type="binding site" evidence="7 9">
    <location>
        <position position="83"/>
    </location>
    <ligand>
        <name>3-methyl-2-oxobutanoate</name>
        <dbReference type="ChEBI" id="CHEBI:11851"/>
    </ligand>
</feature>
<comment type="catalytic activity">
    <reaction evidence="7">
        <text>(6R)-5,10-methylene-5,6,7,8-tetrahydrofolate + 3-methyl-2-oxobutanoate + H2O = 2-dehydropantoate + (6S)-5,6,7,8-tetrahydrofolate</text>
        <dbReference type="Rhea" id="RHEA:11824"/>
        <dbReference type="ChEBI" id="CHEBI:11561"/>
        <dbReference type="ChEBI" id="CHEBI:11851"/>
        <dbReference type="ChEBI" id="CHEBI:15377"/>
        <dbReference type="ChEBI" id="CHEBI:15636"/>
        <dbReference type="ChEBI" id="CHEBI:57453"/>
        <dbReference type="EC" id="2.1.2.11"/>
    </reaction>
</comment>
<dbReference type="NCBIfam" id="NF001452">
    <property type="entry name" value="PRK00311.1"/>
    <property type="match status" value="1"/>
</dbReference>
<evidence type="ECO:0000256" key="3">
    <source>
        <dbReference type="ARBA" id="ARBA00011424"/>
    </source>
</evidence>
<feature type="binding site" evidence="7 10">
    <location>
        <position position="44"/>
    </location>
    <ligand>
        <name>Mg(2+)</name>
        <dbReference type="ChEBI" id="CHEBI:18420"/>
    </ligand>
</feature>
<evidence type="ECO:0000256" key="5">
    <source>
        <dbReference type="ARBA" id="ARBA00022679"/>
    </source>
</evidence>
<feature type="binding site" evidence="7 10">
    <location>
        <position position="115"/>
    </location>
    <ligand>
        <name>Mg(2+)</name>
        <dbReference type="ChEBI" id="CHEBI:18420"/>
    </ligand>
</feature>
<dbReference type="InterPro" id="IPR040442">
    <property type="entry name" value="Pyrv_kinase-like_dom_sf"/>
</dbReference>
<feature type="binding site" evidence="7 10">
    <location>
        <position position="83"/>
    </location>
    <ligand>
        <name>Mg(2+)</name>
        <dbReference type="ChEBI" id="CHEBI:18420"/>
    </ligand>
</feature>
<dbReference type="HAMAP" id="MF_00156">
    <property type="entry name" value="PanB"/>
    <property type="match status" value="1"/>
</dbReference>
<comment type="cofactor">
    <cofactor evidence="7 10">
        <name>Mg(2+)</name>
        <dbReference type="ChEBI" id="CHEBI:18420"/>
    </cofactor>
    <text evidence="7 10">Binds 1 Mg(2+) ion per subunit.</text>
</comment>
<dbReference type="GO" id="GO:0000287">
    <property type="term" value="F:magnesium ion binding"/>
    <property type="evidence" value="ECO:0007669"/>
    <property type="project" value="TreeGrafter"/>
</dbReference>
<evidence type="ECO:0000256" key="10">
    <source>
        <dbReference type="PIRSR" id="PIRSR000388-3"/>
    </source>
</evidence>
<reference evidence="12 13" key="1">
    <citation type="journal article" date="2015" name="Genome Biol. Evol.">
        <title>Comparative Genomics of Listeria Sensu Lato: Genus-Wide Differences in Evolutionary Dynamics and the Progressive Gain of Complex, Potentially Pathogenicity-Related Traits through Lateral Gene Transfer.</title>
        <authorList>
            <person name="Chiara M."/>
            <person name="Caruso M."/>
            <person name="D'Erchia A.M."/>
            <person name="Manzari C."/>
            <person name="Fraccalvieri R."/>
            <person name="Goffredo E."/>
            <person name="Latorre L."/>
            <person name="Miccolupo A."/>
            <person name="Padalino I."/>
            <person name="Santagada G."/>
            <person name="Chiocco D."/>
            <person name="Pesole G."/>
            <person name="Horner D.S."/>
            <person name="Parisi A."/>
        </authorList>
    </citation>
    <scope>NUCLEOTIDE SEQUENCE [LARGE SCALE GENOMIC DNA]</scope>
    <source>
        <strain evidence="12 13">1991</strain>
    </source>
</reference>
<feature type="binding site" evidence="7 9">
    <location>
        <begin position="44"/>
        <end position="45"/>
    </location>
    <ligand>
        <name>3-methyl-2-oxobutanoate</name>
        <dbReference type="ChEBI" id="CHEBI:11851"/>
    </ligand>
</feature>